<evidence type="ECO:0000313" key="3">
    <source>
        <dbReference type="EMBL" id="GBC60765.1"/>
    </source>
</evidence>
<feature type="transmembrane region" description="Helical" evidence="1">
    <location>
        <begin position="32"/>
        <end position="54"/>
    </location>
</feature>
<proteinExistence type="predicted"/>
<dbReference type="RefSeq" id="WP_124328140.1">
    <property type="nucleotide sequence ID" value="NZ_BEXT01000001.1"/>
</dbReference>
<feature type="transmembrane region" description="Helical" evidence="1">
    <location>
        <begin position="115"/>
        <end position="136"/>
    </location>
</feature>
<dbReference type="OrthoDB" id="5430998at2"/>
<keyword evidence="2" id="KW-0732">Signal</keyword>
<feature type="signal peptide" evidence="2">
    <location>
        <begin position="1"/>
        <end position="22"/>
    </location>
</feature>
<protein>
    <recommendedName>
        <fullName evidence="5">Transmembrane protein</fullName>
    </recommendedName>
</protein>
<reference evidence="4" key="2">
    <citation type="submission" date="2019-01" db="EMBL/GenBank/DDBJ databases">
        <title>Genome sequence of Desulfonema ishimotonii strain Tokyo 01.</title>
        <authorList>
            <person name="Fukui M."/>
        </authorList>
    </citation>
    <scope>NUCLEOTIDE SEQUENCE [LARGE SCALE GENOMIC DNA]</scope>
    <source>
        <strain evidence="4">Tokyo 01</strain>
    </source>
</reference>
<evidence type="ECO:0000256" key="2">
    <source>
        <dbReference type="SAM" id="SignalP"/>
    </source>
</evidence>
<evidence type="ECO:0008006" key="5">
    <source>
        <dbReference type="Google" id="ProtNLM"/>
    </source>
</evidence>
<sequence length="158" mass="18361">MKNSIRAIGPGLFLLAAAPALATQGHGDPEGLYVHQMSHIFFVFSMGILIYWLRARKLVRESGWRYIQYAGFFFILWTLDAFVAHLLDEQLRLVQVTRIDRWHIRLDAHSEWLELVYYIVKLDHLLCVPAMIFFYMGVRRLLMTVRHDGSVPGISEAQ</sequence>
<organism evidence="3 4">
    <name type="scientific">Desulfonema ishimotonii</name>
    <dbReference type="NCBI Taxonomy" id="45657"/>
    <lineage>
        <taxon>Bacteria</taxon>
        <taxon>Pseudomonadati</taxon>
        <taxon>Thermodesulfobacteriota</taxon>
        <taxon>Desulfobacteria</taxon>
        <taxon>Desulfobacterales</taxon>
        <taxon>Desulfococcaceae</taxon>
        <taxon>Desulfonema</taxon>
    </lineage>
</organism>
<keyword evidence="1" id="KW-0472">Membrane</keyword>
<gene>
    <name evidence="3" type="ORF">DENIS_1724</name>
</gene>
<keyword evidence="4" id="KW-1185">Reference proteome</keyword>
<evidence type="ECO:0000313" key="4">
    <source>
        <dbReference type="Proteomes" id="UP000288096"/>
    </source>
</evidence>
<reference evidence="4" key="1">
    <citation type="submission" date="2017-11" db="EMBL/GenBank/DDBJ databases">
        <authorList>
            <person name="Watanabe M."/>
            <person name="Kojima H."/>
        </authorList>
    </citation>
    <scope>NUCLEOTIDE SEQUENCE [LARGE SCALE GENOMIC DNA]</scope>
    <source>
        <strain evidence="4">Tokyo 01</strain>
    </source>
</reference>
<comment type="caution">
    <text evidence="3">The sequence shown here is derived from an EMBL/GenBank/DDBJ whole genome shotgun (WGS) entry which is preliminary data.</text>
</comment>
<feature type="transmembrane region" description="Helical" evidence="1">
    <location>
        <begin position="66"/>
        <end position="87"/>
    </location>
</feature>
<feature type="chain" id="PRO_5019370452" description="Transmembrane protein" evidence="2">
    <location>
        <begin position="23"/>
        <end position="158"/>
    </location>
</feature>
<name>A0A401FUY5_9BACT</name>
<accession>A0A401FUY5</accession>
<keyword evidence="1" id="KW-0812">Transmembrane</keyword>
<keyword evidence="1" id="KW-1133">Transmembrane helix</keyword>
<dbReference type="AlphaFoldDB" id="A0A401FUY5"/>
<dbReference type="Proteomes" id="UP000288096">
    <property type="component" value="Unassembled WGS sequence"/>
</dbReference>
<dbReference type="EMBL" id="BEXT01000001">
    <property type="protein sequence ID" value="GBC60765.1"/>
    <property type="molecule type" value="Genomic_DNA"/>
</dbReference>
<evidence type="ECO:0000256" key="1">
    <source>
        <dbReference type="SAM" id="Phobius"/>
    </source>
</evidence>